<evidence type="ECO:0000313" key="4">
    <source>
        <dbReference type="EMBL" id="KAI7795729.1"/>
    </source>
</evidence>
<sequence>MKSQMICYLPQYCANGSVNIGVLRSAVSMQCCNTELCNSQEVPDASSSSPNGKQCYYCDGISCLNRLNCLGTEDYCIKAKANITSLPSTVKGCVSKSLCDAASQLPQGLVDFSCCQGNLCNSATSITTSLLFFFWPFICYIMLH</sequence>
<evidence type="ECO:0000313" key="5">
    <source>
        <dbReference type="Proteomes" id="UP001059041"/>
    </source>
</evidence>
<dbReference type="SUPFAM" id="SSF57302">
    <property type="entry name" value="Snake toxin-like"/>
    <property type="match status" value="1"/>
</dbReference>
<dbReference type="EMBL" id="JAFHDT010000019">
    <property type="protein sequence ID" value="KAI7795729.1"/>
    <property type="molecule type" value="Genomic_DNA"/>
</dbReference>
<comment type="caution">
    <text evidence="4">The sequence shown here is derived from an EMBL/GenBank/DDBJ whole genome shotgun (WGS) entry which is preliminary data.</text>
</comment>
<keyword evidence="2" id="KW-0964">Secreted</keyword>
<keyword evidence="4" id="KW-0675">Receptor</keyword>
<keyword evidence="5" id="KW-1185">Reference proteome</keyword>
<dbReference type="AlphaFoldDB" id="A0A9W7TGR0"/>
<name>A0A9W7TGR0_TRIRA</name>
<evidence type="ECO:0000256" key="1">
    <source>
        <dbReference type="ARBA" id="ARBA00004613"/>
    </source>
</evidence>
<dbReference type="Pfam" id="PF00087">
    <property type="entry name" value="Toxin_TOLIP"/>
    <property type="match status" value="1"/>
</dbReference>
<dbReference type="PANTHER" id="PTHR20914">
    <property type="entry name" value="LY6/PLAUR DOMAIN-CONTAINING PROTEIN 8"/>
    <property type="match status" value="1"/>
</dbReference>
<comment type="subcellular location">
    <subcellularLocation>
        <location evidence="1">Secreted</location>
    </subcellularLocation>
</comment>
<feature type="domain" description="Snake toxin/toxin-like" evidence="3">
    <location>
        <begin position="54"/>
        <end position="121"/>
    </location>
</feature>
<reference evidence="4" key="1">
    <citation type="submission" date="2021-02" db="EMBL/GenBank/DDBJ databases">
        <title>Comparative genomics reveals that relaxation of natural selection precedes convergent phenotypic evolution of cavefish.</title>
        <authorList>
            <person name="Peng Z."/>
        </authorList>
    </citation>
    <scope>NUCLEOTIDE SEQUENCE</scope>
    <source>
        <tissue evidence="4">Muscle</tissue>
    </source>
</reference>
<accession>A0A9W7TGR0</accession>
<dbReference type="InterPro" id="IPR045860">
    <property type="entry name" value="Snake_toxin-like_sf"/>
</dbReference>
<evidence type="ECO:0000259" key="3">
    <source>
        <dbReference type="Pfam" id="PF00087"/>
    </source>
</evidence>
<dbReference type="GO" id="GO:0005576">
    <property type="term" value="C:extracellular region"/>
    <property type="evidence" value="ECO:0007669"/>
    <property type="project" value="UniProtKB-SubCell"/>
</dbReference>
<dbReference type="InterPro" id="IPR050918">
    <property type="entry name" value="CNF-like_PLA2_Inhibitor"/>
</dbReference>
<gene>
    <name evidence="4" type="ORF">IRJ41_004511</name>
</gene>
<organism evidence="4 5">
    <name type="scientific">Triplophysa rosa</name>
    <name type="common">Cave loach</name>
    <dbReference type="NCBI Taxonomy" id="992332"/>
    <lineage>
        <taxon>Eukaryota</taxon>
        <taxon>Metazoa</taxon>
        <taxon>Chordata</taxon>
        <taxon>Craniata</taxon>
        <taxon>Vertebrata</taxon>
        <taxon>Euteleostomi</taxon>
        <taxon>Actinopterygii</taxon>
        <taxon>Neopterygii</taxon>
        <taxon>Teleostei</taxon>
        <taxon>Ostariophysi</taxon>
        <taxon>Cypriniformes</taxon>
        <taxon>Nemacheilidae</taxon>
        <taxon>Triplophysa</taxon>
    </lineage>
</organism>
<dbReference type="Gene3D" id="2.10.60.10">
    <property type="entry name" value="CD59"/>
    <property type="match status" value="2"/>
</dbReference>
<protein>
    <submittedName>
        <fullName evidence="4">Urokinase plasminogen activator surface receptor-like</fullName>
    </submittedName>
</protein>
<dbReference type="Proteomes" id="UP001059041">
    <property type="component" value="Linkage Group LG19"/>
</dbReference>
<proteinExistence type="predicted"/>
<dbReference type="PANTHER" id="PTHR20914:SF24">
    <property type="entry name" value="LYMPHOCYTE ANTIGEN 6 FAMILY MEMBER M2-RELATED"/>
    <property type="match status" value="1"/>
</dbReference>
<evidence type="ECO:0000256" key="2">
    <source>
        <dbReference type="ARBA" id="ARBA00022525"/>
    </source>
</evidence>
<dbReference type="InterPro" id="IPR035076">
    <property type="entry name" value="Toxin/TOLIP"/>
</dbReference>